<dbReference type="Proteomes" id="UP000031668">
    <property type="component" value="Unassembled WGS sequence"/>
</dbReference>
<dbReference type="InterPro" id="IPR050055">
    <property type="entry name" value="EF-Tu_GTPase"/>
</dbReference>
<dbReference type="InterPro" id="IPR027417">
    <property type="entry name" value="P-loop_NTPase"/>
</dbReference>
<dbReference type="Gene3D" id="3.40.50.300">
    <property type="entry name" value="P-loop containing nucleotide triphosphate hydrolases"/>
    <property type="match status" value="1"/>
</dbReference>
<keyword evidence="2" id="KW-1185">Reference proteome</keyword>
<sequence length="546" mass="61624">MNGFKPVVAHLEIFGASVVVLKISGRFELLPTNDTWLKDYPEYDYNSIFSAKRMILLMNIVKLTGLTPFRLATLASQMKWRIEEGTSETYYELGVSNSGHVKGLVDTDLRESMNNIRRVCSIIDAKIISIKRLQIKLAIKPRYICEVKLSLPEKIKLPPNKRVFLLGGPETGKTSLVGVLSKSITDDGHGRARMGFFTHAHEIKTGKTSSIAFNLLGFTQKQKVRQLLQQVVNYQIHDTQDQICKNSDFTITLIDSCGLERYFDTTIKGLTGAFPSTIFYMVNPALQAKHEIEFLKIASSWPCPLFVIFTHFDKVDPSDVQNSFHRISNIIQSLSIQKLVYINNLDEMKKFEAQRQPTEIAAFSISHVTWQNLDIVLYLLYNLASDSIQVQPENEVTQFAINTIYNIPDCGLVVSGILLSGVIKEGDDVYLGPLDDEFHLLKAQSLRSFRVTCPMLYPDQLGTIALGSSITVKNRSKKVRVLVTKGMYLLSAHPQELKRSYFANITEKYRHLIEDCGSNVNLYISNLYASAVIKIVSLEDVSDFLI</sequence>
<evidence type="ECO:0000313" key="2">
    <source>
        <dbReference type="Proteomes" id="UP000031668"/>
    </source>
</evidence>
<dbReference type="AlphaFoldDB" id="A0A0C2J8Q2"/>
<dbReference type="InterPro" id="IPR009000">
    <property type="entry name" value="Transl_B-barrel_sf"/>
</dbReference>
<name>A0A0C2J8Q2_THEKT</name>
<reference evidence="1 2" key="1">
    <citation type="journal article" date="2014" name="Genome Biol. Evol.">
        <title>The genome of the myxosporean Thelohanellus kitauei shows adaptations to nutrient acquisition within its fish host.</title>
        <authorList>
            <person name="Yang Y."/>
            <person name="Xiong J."/>
            <person name="Zhou Z."/>
            <person name="Huo F."/>
            <person name="Miao W."/>
            <person name="Ran C."/>
            <person name="Liu Y."/>
            <person name="Zhang J."/>
            <person name="Feng J."/>
            <person name="Wang M."/>
            <person name="Wang M."/>
            <person name="Wang L."/>
            <person name="Yao B."/>
        </authorList>
    </citation>
    <scope>NUCLEOTIDE SEQUENCE [LARGE SCALE GENOMIC DNA]</scope>
    <source>
        <strain evidence="1">Wuqing</strain>
    </source>
</reference>
<dbReference type="SUPFAM" id="SSF50447">
    <property type="entry name" value="Translation proteins"/>
    <property type="match status" value="1"/>
</dbReference>
<comment type="caution">
    <text evidence="1">The sequence shown here is derived from an EMBL/GenBank/DDBJ whole genome shotgun (WGS) entry which is preliminary data.</text>
</comment>
<organism evidence="1 2">
    <name type="scientific">Thelohanellus kitauei</name>
    <name type="common">Myxosporean</name>
    <dbReference type="NCBI Taxonomy" id="669202"/>
    <lineage>
        <taxon>Eukaryota</taxon>
        <taxon>Metazoa</taxon>
        <taxon>Cnidaria</taxon>
        <taxon>Myxozoa</taxon>
        <taxon>Myxosporea</taxon>
        <taxon>Bivalvulida</taxon>
        <taxon>Platysporina</taxon>
        <taxon>Myxobolidae</taxon>
        <taxon>Thelohanellus</taxon>
    </lineage>
</organism>
<dbReference type="PANTHER" id="PTHR43721:SF9">
    <property type="entry name" value="GTP-BINDING PROTEIN 1"/>
    <property type="match status" value="1"/>
</dbReference>
<dbReference type="Gene3D" id="2.40.30.10">
    <property type="entry name" value="Translation factors"/>
    <property type="match status" value="1"/>
</dbReference>
<proteinExistence type="predicted"/>
<protein>
    <submittedName>
        <fullName evidence="1">GTP-binding protein 2</fullName>
    </submittedName>
</protein>
<dbReference type="GO" id="GO:0003746">
    <property type="term" value="F:translation elongation factor activity"/>
    <property type="evidence" value="ECO:0007669"/>
    <property type="project" value="TreeGrafter"/>
</dbReference>
<dbReference type="SUPFAM" id="SSF52540">
    <property type="entry name" value="P-loop containing nucleoside triphosphate hydrolases"/>
    <property type="match status" value="1"/>
</dbReference>
<accession>A0A0C2J8Q2</accession>
<gene>
    <name evidence="1" type="ORF">RF11_01808</name>
</gene>
<dbReference type="OrthoDB" id="5974230at2759"/>
<evidence type="ECO:0000313" key="1">
    <source>
        <dbReference type="EMBL" id="KII74154.1"/>
    </source>
</evidence>
<dbReference type="EMBL" id="JWZT01000521">
    <property type="protein sequence ID" value="KII74154.1"/>
    <property type="molecule type" value="Genomic_DNA"/>
</dbReference>
<dbReference type="PANTHER" id="PTHR43721">
    <property type="entry name" value="ELONGATION FACTOR TU-RELATED"/>
    <property type="match status" value="1"/>
</dbReference>